<evidence type="ECO:0000256" key="6">
    <source>
        <dbReference type="ARBA" id="ARBA00023002"/>
    </source>
</evidence>
<evidence type="ECO:0000259" key="10">
    <source>
        <dbReference type="PROSITE" id="PS51296"/>
    </source>
</evidence>
<evidence type="ECO:0000256" key="5">
    <source>
        <dbReference type="ARBA" id="ARBA00022964"/>
    </source>
</evidence>
<dbReference type="InterPro" id="IPR001663">
    <property type="entry name" value="Rng_hydr_dOase-A"/>
</dbReference>
<protein>
    <submittedName>
        <fullName evidence="11">Phenylpropionate dioxygenase-like ring-hydroxylating dioxygenase large terminal subunit</fullName>
    </submittedName>
</protein>
<keyword evidence="3" id="KW-0479">Metal-binding</keyword>
<dbReference type="EMBL" id="JACICY010000030">
    <property type="protein sequence ID" value="MBB3862887.1"/>
    <property type="molecule type" value="Genomic_DNA"/>
</dbReference>
<comment type="similarity">
    <text evidence="1">Belongs to the bacterial ring-hydroxylating dioxygenase alpha subunit family.</text>
</comment>
<dbReference type="GO" id="GO:0051213">
    <property type="term" value="F:dioxygenase activity"/>
    <property type="evidence" value="ECO:0007669"/>
    <property type="project" value="UniProtKB-KW"/>
</dbReference>
<keyword evidence="2" id="KW-0001">2Fe-2S</keyword>
<evidence type="ECO:0000256" key="4">
    <source>
        <dbReference type="ARBA" id="ARBA00022797"/>
    </source>
</evidence>
<dbReference type="PRINTS" id="PR00090">
    <property type="entry name" value="RNGDIOXGNASE"/>
</dbReference>
<dbReference type="CDD" id="cd08881">
    <property type="entry name" value="RHO_alpha_C_NDO-like"/>
    <property type="match status" value="1"/>
</dbReference>
<proteinExistence type="inferred from homology"/>
<keyword evidence="7" id="KW-0408">Iron</keyword>
<keyword evidence="8" id="KW-0411">Iron-sulfur</keyword>
<dbReference type="PROSITE" id="PS51296">
    <property type="entry name" value="RIESKE"/>
    <property type="match status" value="1"/>
</dbReference>
<dbReference type="SUPFAM" id="SSF50022">
    <property type="entry name" value="ISP domain"/>
    <property type="match status" value="1"/>
</dbReference>
<reference evidence="11 12" key="1">
    <citation type="submission" date="2020-08" db="EMBL/GenBank/DDBJ databases">
        <title>Genomic Encyclopedia of Type Strains, Phase IV (KMG-IV): sequencing the most valuable type-strain genomes for metagenomic binning, comparative biology and taxonomic classification.</title>
        <authorList>
            <person name="Goeker M."/>
        </authorList>
    </citation>
    <scope>NUCLEOTIDE SEQUENCE [LARGE SCALE GENOMIC DNA]</scope>
    <source>
        <strain evidence="11 12">DSM 14552</strain>
    </source>
</reference>
<keyword evidence="12" id="KW-1185">Reference proteome</keyword>
<keyword evidence="5 11" id="KW-0223">Dioxygenase</keyword>
<evidence type="ECO:0000256" key="2">
    <source>
        <dbReference type="ARBA" id="ARBA00022714"/>
    </source>
</evidence>
<dbReference type="Gene3D" id="2.102.10.10">
    <property type="entry name" value="Rieske [2Fe-2S] iron-sulphur domain"/>
    <property type="match status" value="1"/>
</dbReference>
<keyword evidence="9" id="KW-0520">NAD</keyword>
<gene>
    <name evidence="11" type="ORF">GGQ88_004190</name>
</gene>
<dbReference type="Gene3D" id="3.90.380.10">
    <property type="entry name" value="Naphthalene 1,2-dioxygenase Alpha Subunit, Chain A, domain 1"/>
    <property type="match status" value="1"/>
</dbReference>
<keyword evidence="4" id="KW-0058">Aromatic hydrocarbons catabolism</keyword>
<dbReference type="PANTHER" id="PTHR43756">
    <property type="entry name" value="CHOLINE MONOOXYGENASE, CHLOROPLASTIC"/>
    <property type="match status" value="1"/>
</dbReference>
<evidence type="ECO:0000313" key="11">
    <source>
        <dbReference type="EMBL" id="MBB3862887.1"/>
    </source>
</evidence>
<dbReference type="SUPFAM" id="SSF55961">
    <property type="entry name" value="Bet v1-like"/>
    <property type="match status" value="1"/>
</dbReference>
<evidence type="ECO:0000256" key="3">
    <source>
        <dbReference type="ARBA" id="ARBA00022723"/>
    </source>
</evidence>
<evidence type="ECO:0000256" key="9">
    <source>
        <dbReference type="ARBA" id="ARBA00023027"/>
    </source>
</evidence>
<sequence>MTDICDLIDKDGGTQKSAIFHDQGIYDLEMERIFARSWLFLTHEGQIPNIGDYVRTMMGEDEVIVVRQRDGSVKAFLNACRHRGAQVCAAEAGNANIFVCPYHGWGYGIDGSLRAVPLEKELYKGRLDKSTHGLRVVPLVESYHGFVYGCFDSTAPSLKEYLGEMGWYLDVWMDAAGGAELIGPPSRSILNCNWKVPSENFVGDTYHVGWTHGAALKALGAKPHRLGNRSLPDGDTGLQITTRHGHGLCVGFDGGPGMLGAVAPDILAWQAQNRERIERKLGSLRTRFYGCHINSTIFPNNSFLWGTNTFKLWQPRGPGSIEVLTWTIVEKEMPEDMKSRIATSMNRLFGSAGMLEADDSDNMESITQLSRGFVTRQGRVISQMSKGDDRQVPGMPGVVGDCAMGETAYRGFYRFYREMLLAGSWDEIRAGDSVWSDELLSLTLQSQSVERRK</sequence>
<dbReference type="PROSITE" id="PS00570">
    <property type="entry name" value="RING_HYDROXYL_ALPHA"/>
    <property type="match status" value="1"/>
</dbReference>
<dbReference type="InterPro" id="IPR015881">
    <property type="entry name" value="ARHD_Rieske_2Fe_2S"/>
</dbReference>
<dbReference type="AlphaFoldDB" id="A0A7W6A1S4"/>
<dbReference type="Pfam" id="PF00355">
    <property type="entry name" value="Rieske"/>
    <property type="match status" value="1"/>
</dbReference>
<dbReference type="GO" id="GO:0005506">
    <property type="term" value="F:iron ion binding"/>
    <property type="evidence" value="ECO:0007669"/>
    <property type="project" value="InterPro"/>
</dbReference>
<dbReference type="RefSeq" id="WP_183615289.1">
    <property type="nucleotide sequence ID" value="NZ_JACICY010000030.1"/>
</dbReference>
<keyword evidence="6" id="KW-0560">Oxidoreductase</keyword>
<evidence type="ECO:0000256" key="7">
    <source>
        <dbReference type="ARBA" id="ARBA00023004"/>
    </source>
</evidence>
<dbReference type="PANTHER" id="PTHR43756:SF1">
    <property type="entry name" value="3-PHENYLPROPIONATE_CINNAMIC ACID DIOXYGENASE SUBUNIT ALPHA"/>
    <property type="match status" value="1"/>
</dbReference>
<dbReference type="InterPro" id="IPR015879">
    <property type="entry name" value="Ring_hydroxy_dOase_asu_C_dom"/>
</dbReference>
<organism evidence="11 12">
    <name type="scientific">Novosphingobium hassiacum</name>
    <dbReference type="NCBI Taxonomy" id="173676"/>
    <lineage>
        <taxon>Bacteria</taxon>
        <taxon>Pseudomonadati</taxon>
        <taxon>Pseudomonadota</taxon>
        <taxon>Alphaproteobacteria</taxon>
        <taxon>Sphingomonadales</taxon>
        <taxon>Sphingomonadaceae</taxon>
        <taxon>Novosphingobium</taxon>
    </lineage>
</organism>
<dbReference type="InterPro" id="IPR036922">
    <property type="entry name" value="Rieske_2Fe-2S_sf"/>
</dbReference>
<evidence type="ECO:0000256" key="8">
    <source>
        <dbReference type="ARBA" id="ARBA00023014"/>
    </source>
</evidence>
<dbReference type="GO" id="GO:0051537">
    <property type="term" value="F:2 iron, 2 sulfur cluster binding"/>
    <property type="evidence" value="ECO:0007669"/>
    <property type="project" value="UniProtKB-KW"/>
</dbReference>
<name>A0A7W6A1S4_9SPHN</name>
<feature type="domain" description="Rieske" evidence="10">
    <location>
        <begin position="38"/>
        <end position="148"/>
    </location>
</feature>
<evidence type="ECO:0000256" key="1">
    <source>
        <dbReference type="ARBA" id="ARBA00008751"/>
    </source>
</evidence>
<comment type="caution">
    <text evidence="11">The sequence shown here is derived from an EMBL/GenBank/DDBJ whole genome shotgun (WGS) entry which is preliminary data.</text>
</comment>
<dbReference type="Pfam" id="PF00848">
    <property type="entry name" value="Ring_hydroxyl_A"/>
    <property type="match status" value="1"/>
</dbReference>
<evidence type="ECO:0000313" key="12">
    <source>
        <dbReference type="Proteomes" id="UP000562395"/>
    </source>
</evidence>
<dbReference type="InterPro" id="IPR043266">
    <property type="entry name" value="RHO_NdoB-like_C"/>
</dbReference>
<dbReference type="InterPro" id="IPR017941">
    <property type="entry name" value="Rieske_2Fe-2S"/>
</dbReference>
<accession>A0A7W6A1S4</accession>
<dbReference type="Proteomes" id="UP000562395">
    <property type="component" value="Unassembled WGS sequence"/>
</dbReference>